<proteinExistence type="predicted"/>
<evidence type="ECO:0000313" key="1">
    <source>
        <dbReference type="EMBL" id="KRY99777.1"/>
    </source>
</evidence>
<dbReference type="EMBL" id="JYDP01000698">
    <property type="protein sequence ID" value="KRY99777.1"/>
    <property type="molecule type" value="Genomic_DNA"/>
</dbReference>
<evidence type="ECO:0000313" key="2">
    <source>
        <dbReference type="Proteomes" id="UP000055024"/>
    </source>
</evidence>
<name>A0A0V1GNT0_9BILA</name>
<gene>
    <name evidence="1" type="ORF">T11_7646</name>
</gene>
<dbReference type="Proteomes" id="UP000055024">
    <property type="component" value="Unassembled WGS sequence"/>
</dbReference>
<keyword evidence="2" id="KW-1185">Reference proteome</keyword>
<comment type="caution">
    <text evidence="1">The sequence shown here is derived from an EMBL/GenBank/DDBJ whole genome shotgun (WGS) entry which is preliminary data.</text>
</comment>
<dbReference type="AlphaFoldDB" id="A0A0V1GNT0"/>
<sequence>LWLVICKISLQWHRPLKAVLAYALALRGGGSGLDLALHVFNAWHPFEFFFFEAGFLLNCVLHLLSLLDSHAFI</sequence>
<accession>A0A0V1GNT0</accession>
<feature type="non-terminal residue" evidence="1">
    <location>
        <position position="1"/>
    </location>
</feature>
<organism evidence="1 2">
    <name type="scientific">Trichinella zimbabwensis</name>
    <dbReference type="NCBI Taxonomy" id="268475"/>
    <lineage>
        <taxon>Eukaryota</taxon>
        <taxon>Metazoa</taxon>
        <taxon>Ecdysozoa</taxon>
        <taxon>Nematoda</taxon>
        <taxon>Enoplea</taxon>
        <taxon>Dorylaimia</taxon>
        <taxon>Trichinellida</taxon>
        <taxon>Trichinellidae</taxon>
        <taxon>Trichinella</taxon>
    </lineage>
</organism>
<reference evidence="1 2" key="1">
    <citation type="submission" date="2015-01" db="EMBL/GenBank/DDBJ databases">
        <title>Evolution of Trichinella species and genotypes.</title>
        <authorList>
            <person name="Korhonen P.K."/>
            <person name="Edoardo P."/>
            <person name="Giuseppe L.R."/>
            <person name="Gasser R.B."/>
        </authorList>
    </citation>
    <scope>NUCLEOTIDE SEQUENCE [LARGE SCALE GENOMIC DNA]</scope>
    <source>
        <strain evidence="1">ISS1029</strain>
    </source>
</reference>
<feature type="non-terminal residue" evidence="1">
    <location>
        <position position="73"/>
    </location>
</feature>
<protein>
    <submittedName>
        <fullName evidence="1">Uncharacterized protein</fullName>
    </submittedName>
</protein>